<dbReference type="Pfam" id="PF04286">
    <property type="entry name" value="DUF445"/>
    <property type="match status" value="1"/>
</dbReference>
<dbReference type="GO" id="GO:0005886">
    <property type="term" value="C:plasma membrane"/>
    <property type="evidence" value="ECO:0007669"/>
    <property type="project" value="TreeGrafter"/>
</dbReference>
<dbReference type="Proteomes" id="UP000278085">
    <property type="component" value="Unassembled WGS sequence"/>
</dbReference>
<keyword evidence="1" id="KW-0472">Membrane</keyword>
<gene>
    <name evidence="2" type="ORF">EJB06_01395</name>
</gene>
<name>A0A430HUA8_9BURK</name>
<dbReference type="AlphaFoldDB" id="A0A430HUA8"/>
<keyword evidence="1" id="KW-0812">Transmembrane</keyword>
<protein>
    <submittedName>
        <fullName evidence="2">DUF445 domain-containing protein</fullName>
    </submittedName>
</protein>
<dbReference type="PANTHER" id="PTHR38442">
    <property type="entry name" value="INNER MEMBRANE PROTEIN-RELATED"/>
    <property type="match status" value="1"/>
</dbReference>
<dbReference type="EMBL" id="RXLQ01000001">
    <property type="protein sequence ID" value="RSZ61146.1"/>
    <property type="molecule type" value="Genomic_DNA"/>
</dbReference>
<feature type="transmembrane region" description="Helical" evidence="1">
    <location>
        <begin position="29"/>
        <end position="54"/>
    </location>
</feature>
<reference evidence="2 3" key="1">
    <citation type="submission" date="2018-12" db="EMBL/GenBank/DDBJ databases">
        <authorList>
            <person name="Yang E."/>
        </authorList>
    </citation>
    <scope>NUCLEOTIDE SEQUENCE [LARGE SCALE GENOMIC DNA]</scope>
    <source>
        <strain evidence="2 3">SOD</strain>
    </source>
</reference>
<dbReference type="OrthoDB" id="9769590at2"/>
<dbReference type="PANTHER" id="PTHR38442:SF1">
    <property type="entry name" value="INNER MEMBRANE PROTEIN"/>
    <property type="match status" value="1"/>
</dbReference>
<evidence type="ECO:0000313" key="3">
    <source>
        <dbReference type="Proteomes" id="UP000278085"/>
    </source>
</evidence>
<dbReference type="InterPro" id="IPR007383">
    <property type="entry name" value="DUF445"/>
</dbReference>
<proteinExistence type="predicted"/>
<sequence length="399" mass="44747">MRLIATGLLVAMALVFVAARLLEPRHAAFAFVAAFAEAAMVGAIADWFAVTALFRHPLGLPIPHTAIIPTNKEKIGENLGNFLETNFMSYEVVHAELVRIDFAGSAAHWLAQPDNSRAVADQAVSAVPVLLRMIDDKDAAGFLREALSGALQDVKLAPILSQVLSVLVAGRQHHVLLERLLELVSGALEAHRPYIRQKVHDHSPRWLPRAIDEKFYERLMEGVHNTLEEIRGEDSEWRVRFQAATEELIDNLAHSPEYEEKLRALLESSLNHPLFRTYVGQVWEDVRDRLLADAESDDSQLSAHLQTALQAFSRALERNPAIQTRINDWLRTFAAETIVAKRELIIALVRRVIRSWDAETISRKFELHVGRDLQYIRINGTIVGGLVGLTLHCVSLLFT</sequence>
<evidence type="ECO:0000256" key="1">
    <source>
        <dbReference type="SAM" id="Phobius"/>
    </source>
</evidence>
<keyword evidence="3" id="KW-1185">Reference proteome</keyword>
<dbReference type="RefSeq" id="WP_126072532.1">
    <property type="nucleotide sequence ID" value="NZ_CP051166.1"/>
</dbReference>
<organism evidence="2 3">
    <name type="scientific">Massilia atriviolacea</name>
    <dbReference type="NCBI Taxonomy" id="2495579"/>
    <lineage>
        <taxon>Bacteria</taxon>
        <taxon>Pseudomonadati</taxon>
        <taxon>Pseudomonadota</taxon>
        <taxon>Betaproteobacteria</taxon>
        <taxon>Burkholderiales</taxon>
        <taxon>Oxalobacteraceae</taxon>
        <taxon>Telluria group</taxon>
        <taxon>Massilia</taxon>
    </lineage>
</organism>
<keyword evidence="1" id="KW-1133">Transmembrane helix</keyword>
<comment type="caution">
    <text evidence="2">The sequence shown here is derived from an EMBL/GenBank/DDBJ whole genome shotgun (WGS) entry which is preliminary data.</text>
</comment>
<evidence type="ECO:0000313" key="2">
    <source>
        <dbReference type="EMBL" id="RSZ61146.1"/>
    </source>
</evidence>
<accession>A0A430HUA8</accession>